<evidence type="ECO:0000313" key="13">
    <source>
        <dbReference type="EMBL" id="CAE8694762.1"/>
    </source>
</evidence>
<keyword evidence="3" id="KW-0812">Transmembrane</keyword>
<dbReference type="GO" id="GO:0012505">
    <property type="term" value="C:endomembrane system"/>
    <property type="evidence" value="ECO:0007669"/>
    <property type="project" value="UniProtKB-ARBA"/>
</dbReference>
<keyword evidence="8" id="KW-0445">Lipid transport</keyword>
<gene>
    <name evidence="13" type="ORF">PGLA2088_LOCUS29002</name>
</gene>
<keyword evidence="4" id="KW-0479">Metal-binding</keyword>
<evidence type="ECO:0000256" key="2">
    <source>
        <dbReference type="ARBA" id="ARBA00022448"/>
    </source>
</evidence>
<dbReference type="SMART" id="SM00239">
    <property type="entry name" value="C2"/>
    <property type="match status" value="1"/>
</dbReference>
<dbReference type="GO" id="GO:0006869">
    <property type="term" value="P:lipid transport"/>
    <property type="evidence" value="ECO:0007669"/>
    <property type="project" value="UniProtKB-KW"/>
</dbReference>
<evidence type="ECO:0000256" key="10">
    <source>
        <dbReference type="ARBA" id="ARBA00023136"/>
    </source>
</evidence>
<protein>
    <recommendedName>
        <fullName evidence="15">C2 domain-containing protein</fullName>
    </recommendedName>
</protein>
<dbReference type="GO" id="GO:0016020">
    <property type="term" value="C:membrane"/>
    <property type="evidence" value="ECO:0007669"/>
    <property type="project" value="UniProtKB-SubCell"/>
</dbReference>
<proteinExistence type="predicted"/>
<keyword evidence="7" id="KW-1133">Transmembrane helix</keyword>
<feature type="domain" description="C2" evidence="11">
    <location>
        <begin position="228"/>
        <end position="352"/>
    </location>
</feature>
<dbReference type="InterPro" id="IPR035892">
    <property type="entry name" value="C2_domain_sf"/>
</dbReference>
<dbReference type="SUPFAM" id="SSF49562">
    <property type="entry name" value="C2 domain (Calcium/lipid-binding domain, CaLB)"/>
    <property type="match status" value="1"/>
</dbReference>
<dbReference type="InterPro" id="IPR051634">
    <property type="entry name" value="Extended_Synaptotagmin"/>
</dbReference>
<dbReference type="Pfam" id="PF00168">
    <property type="entry name" value="C2"/>
    <property type="match status" value="1"/>
</dbReference>
<dbReference type="GO" id="GO:0005737">
    <property type="term" value="C:cytoplasm"/>
    <property type="evidence" value="ECO:0007669"/>
    <property type="project" value="UniProtKB-ARBA"/>
</dbReference>
<dbReference type="AlphaFoldDB" id="A0A813K1T3"/>
<dbReference type="InterPro" id="IPR039010">
    <property type="entry name" value="Synaptotagmin_SMP"/>
</dbReference>
<reference evidence="13" key="1">
    <citation type="submission" date="2021-02" db="EMBL/GenBank/DDBJ databases">
        <authorList>
            <person name="Dougan E. K."/>
            <person name="Rhodes N."/>
            <person name="Thang M."/>
            <person name="Chan C."/>
        </authorList>
    </citation>
    <scope>NUCLEOTIDE SEQUENCE</scope>
</reference>
<name>A0A813K1T3_POLGL</name>
<feature type="domain" description="SMP-LTD" evidence="12">
    <location>
        <begin position="48"/>
        <end position="229"/>
    </location>
</feature>
<comment type="subcellular location">
    <subcellularLocation>
        <location evidence="1">Membrane</location>
    </subcellularLocation>
</comment>
<dbReference type="Proteomes" id="UP000626109">
    <property type="component" value="Unassembled WGS sequence"/>
</dbReference>
<dbReference type="InterPro" id="IPR031468">
    <property type="entry name" value="SMP_LBD"/>
</dbReference>
<evidence type="ECO:0000256" key="4">
    <source>
        <dbReference type="ARBA" id="ARBA00022723"/>
    </source>
</evidence>
<evidence type="ECO:0000313" key="14">
    <source>
        <dbReference type="Proteomes" id="UP000626109"/>
    </source>
</evidence>
<dbReference type="Gene3D" id="2.60.40.150">
    <property type="entry name" value="C2 domain"/>
    <property type="match status" value="1"/>
</dbReference>
<dbReference type="CDD" id="cd00030">
    <property type="entry name" value="C2"/>
    <property type="match status" value="1"/>
</dbReference>
<dbReference type="PROSITE" id="PS50004">
    <property type="entry name" value="C2"/>
    <property type="match status" value="1"/>
</dbReference>
<organism evidence="13 14">
    <name type="scientific">Polarella glacialis</name>
    <name type="common">Dinoflagellate</name>
    <dbReference type="NCBI Taxonomy" id="89957"/>
    <lineage>
        <taxon>Eukaryota</taxon>
        <taxon>Sar</taxon>
        <taxon>Alveolata</taxon>
        <taxon>Dinophyceae</taxon>
        <taxon>Suessiales</taxon>
        <taxon>Suessiaceae</taxon>
        <taxon>Polarella</taxon>
    </lineage>
</organism>
<evidence type="ECO:0000256" key="5">
    <source>
        <dbReference type="ARBA" id="ARBA00022737"/>
    </source>
</evidence>
<keyword evidence="2" id="KW-0813">Transport</keyword>
<sequence length="583" mass="64103">MASFSCGVGIGVLATSYFNRWINTKQDAAVSQRHWAEDATALPPSGCVEEHCQSLDSLVGILWPRVHRYMSVLFLEQIGPSINDALPSMLKGSVKIQKATLGKAPPRFSNIILQERADKAIVLEMSIALTSDLDVQTKAMHIPIGLKRLKFNGKLSVVLRPESGNPPFFGGVEIFFVDPPTIDMDFTGAADTADLRAIRDSIRSVIANRIANRIKNAMVIPARIAIDLDEENAVDIVDLKYPDPVGILRVLVRSATNLRAADMNLLGPKTSDPYVIIEVGQQKWRTSVVSKTLNPVWEHGNVYDFLVYERRQHATLTVMDADRLTADDLLGQIKEVCLEPLTRSSAMVDMTLPVIFQGQQAGILSLSTRWFSLIKEVPVQGIHPAVAGGPSQLVLSAKFVSVGGSPKSAKIPFVIRVKVDTFEVATKRSTTPAVTRAAAQEMDRVIQKHRGLSSICRWLRAKKMPVAEIAQMTGVQQLVVEHVLSKDEGPANESAALRQTQSSLKSRHQLFREILRLSLPWTEKITSSVVEIEMIGSDKRHVGNSLRIPLSEIIGKEANGPFALMPGLEIQGRLSVMWLSVPT</sequence>
<dbReference type="GO" id="GO:0046872">
    <property type="term" value="F:metal ion binding"/>
    <property type="evidence" value="ECO:0007669"/>
    <property type="project" value="UniProtKB-KW"/>
</dbReference>
<keyword evidence="6" id="KW-0106">Calcium</keyword>
<dbReference type="EMBL" id="CAJNNW010028125">
    <property type="protein sequence ID" value="CAE8694762.1"/>
    <property type="molecule type" value="Genomic_DNA"/>
</dbReference>
<evidence type="ECO:0000256" key="7">
    <source>
        <dbReference type="ARBA" id="ARBA00022989"/>
    </source>
</evidence>
<evidence type="ECO:0000259" key="11">
    <source>
        <dbReference type="PROSITE" id="PS50004"/>
    </source>
</evidence>
<dbReference type="GO" id="GO:0008289">
    <property type="term" value="F:lipid binding"/>
    <property type="evidence" value="ECO:0007669"/>
    <property type="project" value="UniProtKB-KW"/>
</dbReference>
<evidence type="ECO:0000256" key="3">
    <source>
        <dbReference type="ARBA" id="ARBA00022692"/>
    </source>
</evidence>
<dbReference type="InterPro" id="IPR000008">
    <property type="entry name" value="C2_dom"/>
</dbReference>
<keyword evidence="5" id="KW-0677">Repeat</keyword>
<evidence type="ECO:0000256" key="6">
    <source>
        <dbReference type="ARBA" id="ARBA00022837"/>
    </source>
</evidence>
<accession>A0A813K1T3</accession>
<keyword evidence="9" id="KW-0446">Lipid-binding</keyword>
<evidence type="ECO:0000259" key="12">
    <source>
        <dbReference type="PROSITE" id="PS51847"/>
    </source>
</evidence>
<dbReference type="Pfam" id="PF17047">
    <property type="entry name" value="SMP_LBD"/>
    <property type="match status" value="1"/>
</dbReference>
<evidence type="ECO:0000256" key="9">
    <source>
        <dbReference type="ARBA" id="ARBA00023121"/>
    </source>
</evidence>
<evidence type="ECO:0000256" key="1">
    <source>
        <dbReference type="ARBA" id="ARBA00004370"/>
    </source>
</evidence>
<dbReference type="PROSITE" id="PS51847">
    <property type="entry name" value="SMP"/>
    <property type="match status" value="1"/>
</dbReference>
<evidence type="ECO:0008006" key="15">
    <source>
        <dbReference type="Google" id="ProtNLM"/>
    </source>
</evidence>
<dbReference type="CDD" id="cd21670">
    <property type="entry name" value="SMP_ESyt"/>
    <property type="match status" value="1"/>
</dbReference>
<dbReference type="PANTHER" id="PTHR45761:SF1">
    <property type="entry name" value="EXTENDED SYNAPTOTAGMIN-LIKE PROTEIN 2, ISOFORM C"/>
    <property type="match status" value="1"/>
</dbReference>
<comment type="caution">
    <text evidence="13">The sequence shown here is derived from an EMBL/GenBank/DDBJ whole genome shotgun (WGS) entry which is preliminary data.</text>
</comment>
<dbReference type="PANTHER" id="PTHR45761">
    <property type="entry name" value="EXTENDED SYNAPTOTAGMIN-LIKE PROTEIN 2, ISOFORM C"/>
    <property type="match status" value="1"/>
</dbReference>
<evidence type="ECO:0000256" key="8">
    <source>
        <dbReference type="ARBA" id="ARBA00023055"/>
    </source>
</evidence>
<keyword evidence="10" id="KW-0472">Membrane</keyword>